<reference evidence="11" key="1">
    <citation type="submission" date="2020-05" db="UniProtKB">
        <authorList>
            <consortium name="EnsemblMetazoa"/>
        </authorList>
    </citation>
    <scope>IDENTIFICATION</scope>
    <source>
        <strain evidence="11">Aabys</strain>
    </source>
</reference>
<gene>
    <name evidence="11" type="primary">101896856</name>
    <name evidence="13" type="synonym">LOC101896856</name>
</gene>
<keyword evidence="4 9" id="KW-0812">Transmembrane</keyword>
<dbReference type="Pfam" id="PF21203">
    <property type="entry name" value="ECM10"/>
    <property type="match status" value="1"/>
</dbReference>
<dbReference type="RefSeq" id="XP_005175304.1">
    <property type="nucleotide sequence ID" value="XM_005175247.3"/>
</dbReference>
<evidence type="ECO:0000256" key="1">
    <source>
        <dbReference type="ARBA" id="ARBA00004115"/>
    </source>
</evidence>
<dbReference type="GO" id="GO:0072546">
    <property type="term" value="C:EMC complex"/>
    <property type="evidence" value="ECO:0007669"/>
    <property type="project" value="TreeGrafter"/>
</dbReference>
<reference evidence="13" key="2">
    <citation type="submission" date="2025-04" db="UniProtKB">
        <authorList>
            <consortium name="RefSeq"/>
        </authorList>
    </citation>
    <scope>IDENTIFICATION</scope>
    <source>
        <strain evidence="13">Aabys</strain>
    </source>
</reference>
<feature type="chain" id="PRO_5044561165" description="ER membrane protein complex subunit 10" evidence="10">
    <location>
        <begin position="20"/>
        <end position="224"/>
    </location>
</feature>
<dbReference type="AlphaFoldDB" id="A0A1I8N2W5"/>
<evidence type="ECO:0000313" key="12">
    <source>
        <dbReference type="Proteomes" id="UP001652621"/>
    </source>
</evidence>
<evidence type="ECO:0000313" key="11">
    <source>
        <dbReference type="EnsemblMetazoa" id="MDOA010968-PA"/>
    </source>
</evidence>
<dbReference type="eggNOG" id="KOG0979">
    <property type="taxonomic scope" value="Eukaryota"/>
</dbReference>
<keyword evidence="7 9" id="KW-1133">Transmembrane helix</keyword>
<evidence type="ECO:0000256" key="6">
    <source>
        <dbReference type="ARBA" id="ARBA00022824"/>
    </source>
</evidence>
<comment type="similarity">
    <text evidence="2">Belongs to the EMC10 family.</text>
</comment>
<comment type="subcellular location">
    <subcellularLocation>
        <location evidence="1">Endoplasmic reticulum membrane</location>
        <topology evidence="1">Single-pass type I membrane protein</topology>
    </subcellularLocation>
</comment>
<evidence type="ECO:0000256" key="4">
    <source>
        <dbReference type="ARBA" id="ARBA00022692"/>
    </source>
</evidence>
<evidence type="ECO:0000256" key="3">
    <source>
        <dbReference type="ARBA" id="ARBA00020105"/>
    </source>
</evidence>
<name>A0A1I8N2W5_MUSDO</name>
<dbReference type="PANTHER" id="PTHR21397:SF4">
    <property type="entry name" value="ER MEMBRANE PROTEIN COMPLEX SUBUNIT 10"/>
    <property type="match status" value="1"/>
</dbReference>
<dbReference type="STRING" id="7370.A0A1I8N2W5"/>
<accession>A0A1I8N2W5</accession>
<keyword evidence="12" id="KW-1185">Reference proteome</keyword>
<dbReference type="Proteomes" id="UP001652621">
    <property type="component" value="Unplaced"/>
</dbReference>
<keyword evidence="6" id="KW-0256">Endoplasmic reticulum</keyword>
<sequence>MGSYINLVFLLATFSAVHSYIEYDAWINVELHHALDSDDPDIFKYRANITIPSLNSGLSNVVQEDLSNEDVEKIKSLAVKNGFYRMKAIVEYPNGVKRTFSTANKACSILSAQLNDELWIAIDGSGFVNAITLSTSGVDINECSLFDFSLSTRQYNTEVLIKHTELAPVADTASFIQKIEREREARERGEVKDNRGFFAKYWIYIVPVVILLFVSGAANPDQQK</sequence>
<keyword evidence="5 10" id="KW-0732">Signal</keyword>
<dbReference type="VEuPathDB" id="VectorBase:MDOA010968"/>
<feature type="transmembrane region" description="Helical" evidence="9">
    <location>
        <begin position="201"/>
        <end position="218"/>
    </location>
</feature>
<feature type="signal peptide" evidence="10">
    <location>
        <begin position="1"/>
        <end position="19"/>
    </location>
</feature>
<evidence type="ECO:0000256" key="9">
    <source>
        <dbReference type="SAM" id="Phobius"/>
    </source>
</evidence>
<protein>
    <recommendedName>
        <fullName evidence="3">ER membrane protein complex subunit 10</fullName>
    </recommendedName>
</protein>
<proteinExistence type="inferred from homology"/>
<dbReference type="OrthoDB" id="1894652at2759"/>
<keyword evidence="8 9" id="KW-0472">Membrane</keyword>
<dbReference type="PANTHER" id="PTHR21397">
    <property type="entry name" value="CHROMATIN COMPLEXES SUBUNIT BAP18-RELATED"/>
    <property type="match status" value="1"/>
</dbReference>
<organism evidence="11">
    <name type="scientific">Musca domestica</name>
    <name type="common">House fly</name>
    <dbReference type="NCBI Taxonomy" id="7370"/>
    <lineage>
        <taxon>Eukaryota</taxon>
        <taxon>Metazoa</taxon>
        <taxon>Ecdysozoa</taxon>
        <taxon>Arthropoda</taxon>
        <taxon>Hexapoda</taxon>
        <taxon>Insecta</taxon>
        <taxon>Pterygota</taxon>
        <taxon>Neoptera</taxon>
        <taxon>Endopterygota</taxon>
        <taxon>Diptera</taxon>
        <taxon>Brachycera</taxon>
        <taxon>Muscomorpha</taxon>
        <taxon>Muscoidea</taxon>
        <taxon>Muscidae</taxon>
        <taxon>Musca</taxon>
    </lineage>
</organism>
<evidence type="ECO:0000256" key="7">
    <source>
        <dbReference type="ARBA" id="ARBA00022989"/>
    </source>
</evidence>
<evidence type="ECO:0000256" key="5">
    <source>
        <dbReference type="ARBA" id="ARBA00022729"/>
    </source>
</evidence>
<evidence type="ECO:0000256" key="10">
    <source>
        <dbReference type="SAM" id="SignalP"/>
    </source>
</evidence>
<dbReference type="CDD" id="cd22209">
    <property type="entry name" value="EMC10"/>
    <property type="match status" value="1"/>
</dbReference>
<dbReference type="EnsemblMetazoa" id="MDOA010968-RA">
    <property type="protein sequence ID" value="MDOA010968-PA"/>
    <property type="gene ID" value="MDOA010968"/>
</dbReference>
<dbReference type="VEuPathDB" id="VectorBase:MDOMA2_005699"/>
<evidence type="ECO:0000256" key="8">
    <source>
        <dbReference type="ARBA" id="ARBA00023136"/>
    </source>
</evidence>
<evidence type="ECO:0000313" key="13">
    <source>
        <dbReference type="RefSeq" id="XP_005175304.1"/>
    </source>
</evidence>
<evidence type="ECO:0000256" key="2">
    <source>
        <dbReference type="ARBA" id="ARBA00007695"/>
    </source>
</evidence>
<dbReference type="KEGG" id="mde:101896856"/>